<evidence type="ECO:0000256" key="5">
    <source>
        <dbReference type="ARBA" id="ARBA00023136"/>
    </source>
</evidence>
<dbReference type="Proteomes" id="UP000070587">
    <property type="component" value="Chromosome"/>
</dbReference>
<proteinExistence type="inferred from homology"/>
<feature type="transmembrane region" description="Helical" evidence="6">
    <location>
        <begin position="255"/>
        <end position="271"/>
    </location>
</feature>
<feature type="transmembrane region" description="Helical" evidence="6">
    <location>
        <begin position="6"/>
        <end position="27"/>
    </location>
</feature>
<evidence type="ECO:0000256" key="1">
    <source>
        <dbReference type="ARBA" id="ARBA00004141"/>
    </source>
</evidence>
<reference evidence="7 9" key="2">
    <citation type="journal article" date="2016" name="Int. J. Syst. Evol. Microbiol.">
        <title>Pyrococcus kukulkanii sp. nov., a hyperthermophilic, piezophilic archaeon isolated from a deep-sea hydrothermal vent.</title>
        <authorList>
            <person name="Callac N."/>
            <person name="Oger P."/>
            <person name="Lesongeur F."/>
            <person name="Rattray J.E."/>
            <person name="Vannier P."/>
            <person name="Michoud G."/>
            <person name="Beauverger M."/>
            <person name="Gayet N."/>
            <person name="Rouxel O."/>
            <person name="Jebbar M."/>
            <person name="Godfroy A."/>
        </authorList>
    </citation>
    <scope>NUCLEOTIDE SEQUENCE [LARGE SCALE GENOMIC DNA]</scope>
    <source>
        <strain evidence="7 9">NCB100</strain>
    </source>
</reference>
<dbReference type="AlphaFoldDB" id="A0A127BB17"/>
<dbReference type="SUPFAM" id="SSF81345">
    <property type="entry name" value="ABC transporter involved in vitamin B12 uptake, BtuC"/>
    <property type="match status" value="1"/>
</dbReference>
<dbReference type="GO" id="GO:0043190">
    <property type="term" value="C:ATP-binding cassette (ABC) transporter complex"/>
    <property type="evidence" value="ECO:0007669"/>
    <property type="project" value="InterPro"/>
</dbReference>
<reference evidence="9" key="1">
    <citation type="submission" date="2015-02" db="EMBL/GenBank/DDBJ databases">
        <title>Pyrococcus kukulkanii sp. nov., a novel hyperthermophilic archaeon isolated from a deep-sea hydrothermal vent at the Guaymas Basin.</title>
        <authorList>
            <person name="Oger P.M."/>
            <person name="Callac N."/>
            <person name="Jebbar M."/>
            <person name="Godfroy A."/>
        </authorList>
    </citation>
    <scope>NUCLEOTIDE SEQUENCE [LARGE SCALE GENOMIC DNA]</scope>
    <source>
        <strain evidence="9">NCB100</strain>
    </source>
</reference>
<dbReference type="Pfam" id="PF00950">
    <property type="entry name" value="ABC-3"/>
    <property type="match status" value="1"/>
</dbReference>
<evidence type="ECO:0000256" key="6">
    <source>
        <dbReference type="SAM" id="Phobius"/>
    </source>
</evidence>
<feature type="transmembrane region" description="Helical" evidence="6">
    <location>
        <begin position="62"/>
        <end position="79"/>
    </location>
</feature>
<dbReference type="OrthoDB" id="11310at2157"/>
<dbReference type="GeneID" id="28491886"/>
<dbReference type="STRING" id="1609559.TQ32_08570"/>
<feature type="transmembrane region" description="Helical" evidence="6">
    <location>
        <begin position="91"/>
        <end position="114"/>
    </location>
</feature>
<dbReference type="PANTHER" id="PTHR30477:SF21">
    <property type="entry name" value="ABC-3 PROTEIN"/>
    <property type="match status" value="1"/>
</dbReference>
<evidence type="ECO:0000256" key="3">
    <source>
        <dbReference type="ARBA" id="ARBA00022692"/>
    </source>
</evidence>
<dbReference type="EMBL" id="JARRIG010000001">
    <property type="protein sequence ID" value="MFA4803567.1"/>
    <property type="molecule type" value="Genomic_DNA"/>
</dbReference>
<evidence type="ECO:0000256" key="4">
    <source>
        <dbReference type="ARBA" id="ARBA00022989"/>
    </source>
</evidence>
<feature type="transmembrane region" description="Helical" evidence="6">
    <location>
        <begin position="180"/>
        <end position="199"/>
    </location>
</feature>
<evidence type="ECO:0000313" key="9">
    <source>
        <dbReference type="Proteomes" id="UP000070587"/>
    </source>
</evidence>
<keyword evidence="10" id="KW-1185">Reference proteome</keyword>
<accession>A0A127BB17</accession>
<name>A0A127BB17_9EURY</name>
<keyword evidence="4 6" id="KW-1133">Transmembrane helix</keyword>
<evidence type="ECO:0000313" key="8">
    <source>
        <dbReference type="EMBL" id="MFA4803567.1"/>
    </source>
</evidence>
<dbReference type="EMBL" id="CP010835">
    <property type="protein sequence ID" value="AMM54524.1"/>
    <property type="molecule type" value="Genomic_DNA"/>
</dbReference>
<protein>
    <submittedName>
        <fullName evidence="7 8">ABC transporter</fullName>
    </submittedName>
</protein>
<feature type="transmembrane region" description="Helical" evidence="6">
    <location>
        <begin position="228"/>
        <end position="249"/>
    </location>
</feature>
<sequence>MIEEYLFRAILASLMVGTLLGLLSPLINVKGIAFLTHATFHALLFGAILGMILGLIVGNLSLIFWISLIVAIVVVITIAEMEIRGYSSDTAVGATAGIVAGLTVLGFGILYKVMASKPYFGLSESIVTYLTGEIFLITLNDLWMLVLGGIIAFAIMLAFYRDFIYLSFDPEGLESHGGNARFYLMILYFLVGAIGGLIVKTVGLITLQVLAVLPGAIALTLSRDLRGLIGLSLGITLLTQVSSVILGYLLDVPPSGLATVFLGTLYGALMVRRRLT</sequence>
<feature type="transmembrane region" description="Helical" evidence="6">
    <location>
        <begin position="205"/>
        <end position="221"/>
    </location>
</feature>
<reference evidence="8 10" key="3">
    <citation type="submission" date="2023-03" db="EMBL/GenBank/DDBJ databases">
        <title>Speciation in Pyrococcus: adaptation to high temperature as a mechanism.</title>
        <authorList>
            <person name="Gu J."/>
        </authorList>
    </citation>
    <scope>NUCLEOTIDE SEQUENCE [LARGE SCALE GENOMIC DNA]</scope>
    <source>
        <strain evidence="8 10">LMOA34</strain>
    </source>
</reference>
<feature type="transmembrane region" description="Helical" evidence="6">
    <location>
        <begin position="34"/>
        <end position="56"/>
    </location>
</feature>
<dbReference type="InterPro" id="IPR001626">
    <property type="entry name" value="ABC_TroCD"/>
</dbReference>
<evidence type="ECO:0000256" key="2">
    <source>
        <dbReference type="ARBA" id="ARBA00008034"/>
    </source>
</evidence>
<dbReference type="Proteomes" id="UP001571980">
    <property type="component" value="Unassembled WGS sequence"/>
</dbReference>
<dbReference type="RefSeq" id="WP_068323507.1">
    <property type="nucleotide sequence ID" value="NZ_CP010835.1"/>
</dbReference>
<dbReference type="GO" id="GO:0055085">
    <property type="term" value="P:transmembrane transport"/>
    <property type="evidence" value="ECO:0007669"/>
    <property type="project" value="InterPro"/>
</dbReference>
<comment type="similarity">
    <text evidence="2">Belongs to the ABC-3 integral membrane protein family.</text>
</comment>
<evidence type="ECO:0000313" key="7">
    <source>
        <dbReference type="EMBL" id="AMM54524.1"/>
    </source>
</evidence>
<dbReference type="PATRIC" id="fig|1609559.3.peg.1789"/>
<keyword evidence="3 6" id="KW-0812">Transmembrane</keyword>
<dbReference type="InterPro" id="IPR037294">
    <property type="entry name" value="ABC_BtuC-like"/>
</dbReference>
<dbReference type="Gene3D" id="1.10.3470.10">
    <property type="entry name" value="ABC transporter involved in vitamin B12 uptake, BtuC"/>
    <property type="match status" value="1"/>
</dbReference>
<evidence type="ECO:0000313" key="10">
    <source>
        <dbReference type="Proteomes" id="UP001571980"/>
    </source>
</evidence>
<organism evidence="7 9">
    <name type="scientific">Pyrococcus kukulkanii</name>
    <dbReference type="NCBI Taxonomy" id="1609559"/>
    <lineage>
        <taxon>Archaea</taxon>
        <taxon>Methanobacteriati</taxon>
        <taxon>Methanobacteriota</taxon>
        <taxon>Thermococci</taxon>
        <taxon>Thermococcales</taxon>
        <taxon>Thermococcaceae</taxon>
        <taxon>Pyrococcus</taxon>
    </lineage>
</organism>
<keyword evidence="5 6" id="KW-0472">Membrane</keyword>
<gene>
    <name evidence="8" type="ORF">P8X34_02215</name>
    <name evidence="7" type="ORF">TQ32_08570</name>
</gene>
<dbReference type="KEGG" id="pyc:TQ32_08570"/>
<dbReference type="PANTHER" id="PTHR30477">
    <property type="entry name" value="ABC-TRANSPORTER METAL-BINDING PROTEIN"/>
    <property type="match status" value="1"/>
</dbReference>
<comment type="subcellular location">
    <subcellularLocation>
        <location evidence="1">Membrane</location>
        <topology evidence="1">Multi-pass membrane protein</topology>
    </subcellularLocation>
</comment>
<feature type="transmembrane region" description="Helical" evidence="6">
    <location>
        <begin position="134"/>
        <end position="160"/>
    </location>
</feature>